<protein>
    <submittedName>
        <fullName evidence="1">Uncharacterized protein</fullName>
    </submittedName>
</protein>
<organism evidence="1 2">
    <name type="scientific">Eleusine coracana subsp. coracana</name>
    <dbReference type="NCBI Taxonomy" id="191504"/>
    <lineage>
        <taxon>Eukaryota</taxon>
        <taxon>Viridiplantae</taxon>
        <taxon>Streptophyta</taxon>
        <taxon>Embryophyta</taxon>
        <taxon>Tracheophyta</taxon>
        <taxon>Spermatophyta</taxon>
        <taxon>Magnoliopsida</taxon>
        <taxon>Liliopsida</taxon>
        <taxon>Poales</taxon>
        <taxon>Poaceae</taxon>
        <taxon>PACMAD clade</taxon>
        <taxon>Chloridoideae</taxon>
        <taxon>Cynodonteae</taxon>
        <taxon>Eleusininae</taxon>
        <taxon>Eleusine</taxon>
    </lineage>
</organism>
<evidence type="ECO:0000313" key="2">
    <source>
        <dbReference type="Proteomes" id="UP001054889"/>
    </source>
</evidence>
<dbReference type="EMBL" id="BQKI01000006">
    <property type="protein sequence ID" value="GJM96907.1"/>
    <property type="molecule type" value="Genomic_DNA"/>
</dbReference>
<name>A0AAV5CEX4_ELECO</name>
<keyword evidence="2" id="KW-1185">Reference proteome</keyword>
<reference evidence="1" key="2">
    <citation type="submission" date="2021-12" db="EMBL/GenBank/DDBJ databases">
        <title>Resequencing data analysis of finger millet.</title>
        <authorList>
            <person name="Hatakeyama M."/>
            <person name="Aluri S."/>
            <person name="Balachadran M.T."/>
            <person name="Sivarajan S.R."/>
            <person name="Poveda L."/>
            <person name="Shimizu-Inatsugi R."/>
            <person name="Schlapbach R."/>
            <person name="Sreeman S.M."/>
            <person name="Shimizu K.K."/>
        </authorList>
    </citation>
    <scope>NUCLEOTIDE SEQUENCE</scope>
</reference>
<sequence>MADGGGGCGRRGAASRRWWWWTAVRVDWRAATTPRTASEPCESVHVSSPTDVIRGHRRSLSRHPLLSAAAAEASPVALAALVTGCLLPPAKTAHGWGDID</sequence>
<dbReference type="Proteomes" id="UP001054889">
    <property type="component" value="Unassembled WGS sequence"/>
</dbReference>
<proteinExistence type="predicted"/>
<dbReference type="AlphaFoldDB" id="A0AAV5CEX4"/>
<reference evidence="1" key="1">
    <citation type="journal article" date="2018" name="DNA Res.">
        <title>Multiple hybrid de novo genome assembly of finger millet, an orphan allotetraploid crop.</title>
        <authorList>
            <person name="Hatakeyama M."/>
            <person name="Aluri S."/>
            <person name="Balachadran M.T."/>
            <person name="Sivarajan S.R."/>
            <person name="Patrignani A."/>
            <person name="Gruter S."/>
            <person name="Poveda L."/>
            <person name="Shimizu-Inatsugi R."/>
            <person name="Baeten J."/>
            <person name="Francoijs K.J."/>
            <person name="Nataraja K.N."/>
            <person name="Reddy Y.A.N."/>
            <person name="Phadnis S."/>
            <person name="Ravikumar R.L."/>
            <person name="Schlapbach R."/>
            <person name="Sreeman S.M."/>
            <person name="Shimizu K.K."/>
        </authorList>
    </citation>
    <scope>NUCLEOTIDE SEQUENCE</scope>
</reference>
<comment type="caution">
    <text evidence="1">The sequence shown here is derived from an EMBL/GenBank/DDBJ whole genome shotgun (WGS) entry which is preliminary data.</text>
</comment>
<evidence type="ECO:0000313" key="1">
    <source>
        <dbReference type="EMBL" id="GJM96907.1"/>
    </source>
</evidence>
<accession>A0AAV5CEX4</accession>
<gene>
    <name evidence="1" type="primary">ga13782</name>
    <name evidence="1" type="ORF">PR202_ga13782</name>
</gene>